<keyword evidence="3" id="KW-1185">Reference proteome</keyword>
<dbReference type="Pfam" id="PF01627">
    <property type="entry name" value="Hpt"/>
    <property type="match status" value="1"/>
</dbReference>
<dbReference type="SUPFAM" id="SSF47226">
    <property type="entry name" value="Histidine-containing phosphotransfer domain, HPT domain"/>
    <property type="match status" value="1"/>
</dbReference>
<proteinExistence type="predicted"/>
<comment type="caution">
    <text evidence="2">The sequence shown here is derived from an EMBL/GenBank/DDBJ whole genome shotgun (WGS) entry which is preliminary data.</text>
</comment>
<dbReference type="RefSeq" id="WP_068116552.1">
    <property type="nucleotide sequence ID" value="NZ_CCXJ01000030.1"/>
</dbReference>
<gene>
    <name evidence="2" type="ORF">J2S59_001107</name>
</gene>
<dbReference type="EMBL" id="JAUSQM010000001">
    <property type="protein sequence ID" value="MDP9821298.1"/>
    <property type="molecule type" value="Genomic_DNA"/>
</dbReference>
<evidence type="ECO:0000313" key="2">
    <source>
        <dbReference type="EMBL" id="MDP9821298.1"/>
    </source>
</evidence>
<reference evidence="2 3" key="1">
    <citation type="submission" date="2023-07" db="EMBL/GenBank/DDBJ databases">
        <title>Sequencing the genomes of 1000 actinobacteria strains.</title>
        <authorList>
            <person name="Klenk H.-P."/>
        </authorList>
    </citation>
    <scope>NUCLEOTIDE SEQUENCE [LARGE SCALE GENOMIC DNA]</scope>
    <source>
        <strain evidence="2 3">GD13</strain>
    </source>
</reference>
<sequence>MAAVLRDESTLPAFDPAVLAALVDALQDPSATERFARAYLFMLPRRVERIQAAVSGDDAVAAMDAVLSLKVSSATVGARQLQALAADLEDHLREHVAVAACELASRLTAAAERVRTDLERHLGQVA</sequence>
<dbReference type="Gene3D" id="1.20.120.160">
    <property type="entry name" value="HPT domain"/>
    <property type="match status" value="1"/>
</dbReference>
<dbReference type="InterPro" id="IPR008207">
    <property type="entry name" value="Sig_transdc_His_kin_Hpt_dom"/>
</dbReference>
<evidence type="ECO:0000259" key="1">
    <source>
        <dbReference type="Pfam" id="PF01627"/>
    </source>
</evidence>
<name>A0ABT9NLM7_9ACTN</name>
<evidence type="ECO:0000313" key="3">
    <source>
        <dbReference type="Proteomes" id="UP001240447"/>
    </source>
</evidence>
<organism evidence="2 3">
    <name type="scientific">Nocardioides massiliensis</name>
    <dbReference type="NCBI Taxonomy" id="1325935"/>
    <lineage>
        <taxon>Bacteria</taxon>
        <taxon>Bacillati</taxon>
        <taxon>Actinomycetota</taxon>
        <taxon>Actinomycetes</taxon>
        <taxon>Propionibacteriales</taxon>
        <taxon>Nocardioidaceae</taxon>
        <taxon>Nocardioides</taxon>
    </lineage>
</organism>
<accession>A0ABT9NLM7</accession>
<protein>
    <submittedName>
        <fullName evidence="2">HPt (Histidine-containing phosphotransfer) domain-containing protein</fullName>
    </submittedName>
</protein>
<feature type="domain" description="HPt" evidence="1">
    <location>
        <begin position="38"/>
        <end position="116"/>
    </location>
</feature>
<dbReference type="InterPro" id="IPR036641">
    <property type="entry name" value="HPT_dom_sf"/>
</dbReference>
<dbReference type="Proteomes" id="UP001240447">
    <property type="component" value="Unassembled WGS sequence"/>
</dbReference>